<accession>A0ABQ1S961</accession>
<dbReference type="Proteomes" id="UP000619041">
    <property type="component" value="Unassembled WGS sequence"/>
</dbReference>
<reference evidence="2" key="1">
    <citation type="journal article" date="2019" name="Int. J. Syst. Evol. Microbiol.">
        <title>The Global Catalogue of Microorganisms (GCM) 10K type strain sequencing project: providing services to taxonomists for standard genome sequencing and annotation.</title>
        <authorList>
            <consortium name="The Broad Institute Genomics Platform"/>
            <consortium name="The Broad Institute Genome Sequencing Center for Infectious Disease"/>
            <person name="Wu L."/>
            <person name="Ma J."/>
        </authorList>
    </citation>
    <scope>NUCLEOTIDE SEQUENCE [LARGE SCALE GENOMIC DNA]</scope>
    <source>
        <strain evidence="2">CGMCC 1.15959</strain>
    </source>
</reference>
<comment type="caution">
    <text evidence="1">The sequence shown here is derived from an EMBL/GenBank/DDBJ whole genome shotgun (WGS) entry which is preliminary data.</text>
</comment>
<evidence type="ECO:0000313" key="1">
    <source>
        <dbReference type="EMBL" id="GGD96955.1"/>
    </source>
</evidence>
<evidence type="ECO:0000313" key="2">
    <source>
        <dbReference type="Proteomes" id="UP000619041"/>
    </source>
</evidence>
<keyword evidence="2" id="KW-1185">Reference proteome</keyword>
<proteinExistence type="predicted"/>
<name>A0ABQ1S961_9SPHN</name>
<organism evidence="1 2">
    <name type="scientific">Tsuneonella deserti</name>
    <dbReference type="NCBI Taxonomy" id="2035528"/>
    <lineage>
        <taxon>Bacteria</taxon>
        <taxon>Pseudomonadati</taxon>
        <taxon>Pseudomonadota</taxon>
        <taxon>Alphaproteobacteria</taxon>
        <taxon>Sphingomonadales</taxon>
        <taxon>Erythrobacteraceae</taxon>
        <taxon>Tsuneonella</taxon>
    </lineage>
</organism>
<protein>
    <submittedName>
        <fullName evidence="1">Uncharacterized protein</fullName>
    </submittedName>
</protein>
<dbReference type="EMBL" id="BMKL01000001">
    <property type="protein sequence ID" value="GGD96955.1"/>
    <property type="molecule type" value="Genomic_DNA"/>
</dbReference>
<gene>
    <name evidence="1" type="ORF">GCM10011515_15910</name>
</gene>
<sequence length="146" mass="15145">MVASPDTGENDGSPDITPAALSGDAAKGVKGARNLLLAWARGIELREFDQAWSLMGDAAKAKISRQAFNAMFAPLRDISVAVPGGTLEGAAGSSYYTVPATVTGTLAGGSGATLRGEVILRRVNDVPGATPEQLRWHIESIDLRPA</sequence>